<evidence type="ECO:0000313" key="1">
    <source>
        <dbReference type="EMBL" id="CAD8856911.1"/>
    </source>
</evidence>
<name>A0A7S1FCH4_NOCSC</name>
<gene>
    <name evidence="1" type="ORF">NSCI0253_LOCUS31263</name>
</gene>
<accession>A0A7S1FCH4</accession>
<dbReference type="AlphaFoldDB" id="A0A7S1FCH4"/>
<proteinExistence type="predicted"/>
<reference evidence="1" key="1">
    <citation type="submission" date="2021-01" db="EMBL/GenBank/DDBJ databases">
        <authorList>
            <person name="Corre E."/>
            <person name="Pelletier E."/>
            <person name="Niang G."/>
            <person name="Scheremetjew M."/>
            <person name="Finn R."/>
            <person name="Kale V."/>
            <person name="Holt S."/>
            <person name="Cochrane G."/>
            <person name="Meng A."/>
            <person name="Brown T."/>
            <person name="Cohen L."/>
        </authorList>
    </citation>
    <scope>NUCLEOTIDE SEQUENCE</scope>
</reference>
<organism evidence="1">
    <name type="scientific">Noctiluca scintillans</name>
    <name type="common">Sea sparkle</name>
    <name type="synonym">Red tide dinoflagellate</name>
    <dbReference type="NCBI Taxonomy" id="2966"/>
    <lineage>
        <taxon>Eukaryota</taxon>
        <taxon>Sar</taxon>
        <taxon>Alveolata</taxon>
        <taxon>Dinophyceae</taxon>
        <taxon>Noctilucales</taxon>
        <taxon>Noctilucaceae</taxon>
        <taxon>Noctiluca</taxon>
    </lineage>
</organism>
<evidence type="ECO:0008006" key="2">
    <source>
        <dbReference type="Google" id="ProtNLM"/>
    </source>
</evidence>
<sequence>MFCVSQLRGCCVHSGNSGEVVNVHDELFEVNHVGSPVHKAVTGRAPKKQRNLLNMEESVVQTDQVWSNLEFPVLLERRGVGEALGIRFHQSAKVTSLEVLAIRGGLVEEWNQANPHCPVLVRDRLVEANGVRDTTSKDLILQLQNSMTLHLIFKRRRS</sequence>
<dbReference type="EMBL" id="HBFQ01044165">
    <property type="protein sequence ID" value="CAD8856911.1"/>
    <property type="molecule type" value="Transcribed_RNA"/>
</dbReference>
<protein>
    <recommendedName>
        <fullName evidence="2">PDZ domain-containing protein</fullName>
    </recommendedName>
</protein>